<dbReference type="EMBL" id="CP120682">
    <property type="protein sequence ID" value="WKN35245.1"/>
    <property type="molecule type" value="Genomic_DNA"/>
</dbReference>
<reference evidence="2" key="1">
    <citation type="journal article" date="2023" name="Comput. Struct. Biotechnol. J.">
        <title>Discovery of a novel marine Bacteroidetes with a rich repertoire of carbohydrate-active enzymes.</title>
        <authorList>
            <person name="Chen B."/>
            <person name="Liu G."/>
            <person name="Chen Q."/>
            <person name="Wang H."/>
            <person name="Liu L."/>
            <person name="Tang K."/>
        </authorList>
    </citation>
    <scope>NUCLEOTIDE SEQUENCE</scope>
    <source>
        <strain evidence="2">TK19036</strain>
    </source>
</reference>
<accession>A0AA49JFN0</accession>
<feature type="domain" description="YdhG-like" evidence="1">
    <location>
        <begin position="25"/>
        <end position="114"/>
    </location>
</feature>
<dbReference type="Pfam" id="PF08818">
    <property type="entry name" value="DUF1801"/>
    <property type="match status" value="1"/>
</dbReference>
<sequence length="124" mass="14157">MESSITKASTVDEYISMFPEDIQLKLQQLRQTVRETVPEAEEVISYAMPTYKLHGNLVHFAAFKKHIGFYPAPSGITAFQDELAPYRRAKGSVQFPLSEPLPLKLIQKIVKHRVKENLAKTKKK</sequence>
<proteinExistence type="predicted"/>
<gene>
    <name evidence="2" type="ORF">K4G66_22975</name>
</gene>
<dbReference type="AlphaFoldDB" id="A0AA49JFN0"/>
<name>A0AA49JFN0_9BACT</name>
<organism evidence="2">
    <name type="scientific">Roseihalotalea indica</name>
    <dbReference type="NCBI Taxonomy" id="2867963"/>
    <lineage>
        <taxon>Bacteria</taxon>
        <taxon>Pseudomonadati</taxon>
        <taxon>Bacteroidota</taxon>
        <taxon>Cytophagia</taxon>
        <taxon>Cytophagales</taxon>
        <taxon>Catalimonadaceae</taxon>
        <taxon>Roseihalotalea</taxon>
    </lineage>
</organism>
<evidence type="ECO:0000313" key="2">
    <source>
        <dbReference type="EMBL" id="WKN35245.1"/>
    </source>
</evidence>
<reference evidence="2" key="2">
    <citation type="journal article" date="2024" name="Antonie Van Leeuwenhoek">
        <title>Roseihalotalea indica gen. nov., sp. nov., a halophilic Bacteroidetes from mesopelagic Southwest Indian Ocean with higher carbohydrate metabolic potential.</title>
        <authorList>
            <person name="Chen B."/>
            <person name="Zhang M."/>
            <person name="Lin D."/>
            <person name="Ye J."/>
            <person name="Tang K."/>
        </authorList>
    </citation>
    <scope>NUCLEOTIDE SEQUENCE</scope>
    <source>
        <strain evidence="2">TK19036</strain>
    </source>
</reference>
<dbReference type="InterPro" id="IPR014922">
    <property type="entry name" value="YdhG-like"/>
</dbReference>
<protein>
    <submittedName>
        <fullName evidence="2">DUF1801 domain-containing protein</fullName>
    </submittedName>
</protein>
<evidence type="ECO:0000259" key="1">
    <source>
        <dbReference type="Pfam" id="PF08818"/>
    </source>
</evidence>
<dbReference type="Gene3D" id="3.90.1150.200">
    <property type="match status" value="1"/>
</dbReference>
<dbReference type="SUPFAM" id="SSF159888">
    <property type="entry name" value="YdhG-like"/>
    <property type="match status" value="1"/>
</dbReference>